<name>A0A8J8KC46_9BACI</name>
<gene>
    <name evidence="1" type="ORF">HR057_10855</name>
</gene>
<accession>A0A8J8KC46</accession>
<evidence type="ECO:0000313" key="2">
    <source>
        <dbReference type="Proteomes" id="UP000625804"/>
    </source>
</evidence>
<protein>
    <submittedName>
        <fullName evidence="1">Uncharacterized protein</fullName>
    </submittedName>
</protein>
<reference evidence="1" key="1">
    <citation type="submission" date="2020-06" db="EMBL/GenBank/DDBJ databases">
        <title>A novel thermopfilic bacterium from Erzurum, Turkey.</title>
        <authorList>
            <person name="Adiguzel A."/>
            <person name="Ay H."/>
            <person name="Baltaci M.O."/>
        </authorList>
    </citation>
    <scope>NUCLEOTIDE SEQUENCE</scope>
    <source>
        <strain evidence="1">P2</strain>
    </source>
</reference>
<proteinExistence type="predicted"/>
<dbReference type="RefSeq" id="WP_173731457.1">
    <property type="nucleotide sequence ID" value="NZ_JABTTE010000014.1"/>
</dbReference>
<evidence type="ECO:0000313" key="1">
    <source>
        <dbReference type="EMBL" id="NSL52252.1"/>
    </source>
</evidence>
<dbReference type="EMBL" id="JABTTE010000014">
    <property type="protein sequence ID" value="NSL52252.1"/>
    <property type="molecule type" value="Genomic_DNA"/>
</dbReference>
<sequence length="128" mass="15879">MHSYEVMPNFFYPTDYHFFYRQQNFVTQLTEEFRRQHSDVINELALNGMDNRLITYILQTVIHFTITNAHYYSGSLSMRTNQLYELLLQREQWFSYLFRAYRFSINQMKRITRTIIKFTLQQIRPIYY</sequence>
<dbReference type="Proteomes" id="UP000625804">
    <property type="component" value="Unassembled WGS sequence"/>
</dbReference>
<organism evidence="1 2">
    <name type="scientific">Calidifontibacillus erzurumensis</name>
    <dbReference type="NCBI Taxonomy" id="2741433"/>
    <lineage>
        <taxon>Bacteria</taxon>
        <taxon>Bacillati</taxon>
        <taxon>Bacillota</taxon>
        <taxon>Bacilli</taxon>
        <taxon>Bacillales</taxon>
        <taxon>Bacillaceae</taxon>
        <taxon>Calidifontibacillus/Schinkia group</taxon>
        <taxon>Calidifontibacillus</taxon>
    </lineage>
</organism>
<comment type="caution">
    <text evidence="1">The sequence shown here is derived from an EMBL/GenBank/DDBJ whole genome shotgun (WGS) entry which is preliminary data.</text>
</comment>
<keyword evidence="2" id="KW-1185">Reference proteome</keyword>
<dbReference type="AlphaFoldDB" id="A0A8J8KC46"/>